<feature type="transmembrane region" description="Helical" evidence="2">
    <location>
        <begin position="216"/>
        <end position="236"/>
    </location>
</feature>
<proteinExistence type="predicted"/>
<keyword evidence="2" id="KW-0472">Membrane</keyword>
<accession>A0A6G1IJQ0</accession>
<evidence type="ECO:0000313" key="3">
    <source>
        <dbReference type="EMBL" id="KAF2678171.1"/>
    </source>
</evidence>
<dbReference type="Proteomes" id="UP000799291">
    <property type="component" value="Unassembled WGS sequence"/>
</dbReference>
<name>A0A6G1IJQ0_9PLEO</name>
<feature type="region of interest" description="Disordered" evidence="1">
    <location>
        <begin position="1"/>
        <end position="67"/>
    </location>
</feature>
<reference evidence="3" key="1">
    <citation type="journal article" date="2020" name="Stud. Mycol.">
        <title>101 Dothideomycetes genomes: a test case for predicting lifestyles and emergence of pathogens.</title>
        <authorList>
            <person name="Haridas S."/>
            <person name="Albert R."/>
            <person name="Binder M."/>
            <person name="Bloem J."/>
            <person name="Labutti K."/>
            <person name="Salamov A."/>
            <person name="Andreopoulos B."/>
            <person name="Baker S."/>
            <person name="Barry K."/>
            <person name="Bills G."/>
            <person name="Bluhm B."/>
            <person name="Cannon C."/>
            <person name="Castanera R."/>
            <person name="Culley D."/>
            <person name="Daum C."/>
            <person name="Ezra D."/>
            <person name="Gonzalez J."/>
            <person name="Henrissat B."/>
            <person name="Kuo A."/>
            <person name="Liang C."/>
            <person name="Lipzen A."/>
            <person name="Lutzoni F."/>
            <person name="Magnuson J."/>
            <person name="Mondo S."/>
            <person name="Nolan M."/>
            <person name="Ohm R."/>
            <person name="Pangilinan J."/>
            <person name="Park H.-J."/>
            <person name="Ramirez L."/>
            <person name="Alfaro M."/>
            <person name="Sun H."/>
            <person name="Tritt A."/>
            <person name="Yoshinaga Y."/>
            <person name="Zwiers L.-H."/>
            <person name="Turgeon B."/>
            <person name="Goodwin S."/>
            <person name="Spatafora J."/>
            <person name="Crous P."/>
            <person name="Grigoriev I."/>
        </authorList>
    </citation>
    <scope>NUCLEOTIDE SEQUENCE</scope>
    <source>
        <strain evidence="3">CBS 122367</strain>
    </source>
</reference>
<keyword evidence="2" id="KW-0812">Transmembrane</keyword>
<feature type="transmembrane region" description="Helical" evidence="2">
    <location>
        <begin position="165"/>
        <end position="185"/>
    </location>
</feature>
<sequence length="658" mass="72147">MNGTELHNLAPPQGTTNGSNTPLTTTADSAQNLLPVANTSSAASTSTPVPSPSQPPSNSLPDPNSPYPSSPFHPTILRKVLFLLKYTLKPLLALLIYALTLSTAYRATSPSSSLGRISPEWGIWVLAILAKAGDISFAFAVEDAFDTLAWGKLRKRGRVRGTMGLVWWVSLLSATGVGGLVGILWRGLKRLFRRGGDGGRVPVRERWKRGKEMRWSLARLAFLIILIPGPGIILLANISPKPIFISTTSMSVTGGLATYDPRIAEVYRTQWGPEIAKLVQSTLRDRSIAWPIGAYSPACKASQSCESYLLAGPYGTVLPWPFTNETGDVDAFLLEKAPVYMVELWDLEAGEDEEEGRFVAETECVLYGGFNARDEYSTLMCIGERDEGALVAAWFVCQSGYSEDDGTCLNPGSLPGRFGWKTNMRFYRRTVDIYFSRTDFTILSVAHLSTPIPEIMSAASLFRSLNSIFYRPNQTVNDFRYDRKAQQYILTQNVGSNLWFSLRERLRGATLGRDWLRNALTMPVYLFQPTVLPINTTHPLTLNGSLPQPNLPPENQLKGSYCTVSNRAVPGRGTVIAYTCVAGVLVAFVIGVKRAAWRWGEVETSRFVMADFDVLVRVVGAGGNGEVRLRDKIVSGGRGISGTEVLEAFDGLKVGLRP</sequence>
<dbReference type="OrthoDB" id="5139479at2759"/>
<protein>
    <submittedName>
        <fullName evidence="3">Uncharacterized protein</fullName>
    </submittedName>
</protein>
<organism evidence="3 4">
    <name type="scientific">Lentithecium fluviatile CBS 122367</name>
    <dbReference type="NCBI Taxonomy" id="1168545"/>
    <lineage>
        <taxon>Eukaryota</taxon>
        <taxon>Fungi</taxon>
        <taxon>Dikarya</taxon>
        <taxon>Ascomycota</taxon>
        <taxon>Pezizomycotina</taxon>
        <taxon>Dothideomycetes</taxon>
        <taxon>Pleosporomycetidae</taxon>
        <taxon>Pleosporales</taxon>
        <taxon>Massarineae</taxon>
        <taxon>Lentitheciaceae</taxon>
        <taxon>Lentithecium</taxon>
    </lineage>
</organism>
<keyword evidence="4" id="KW-1185">Reference proteome</keyword>
<feature type="compositionally biased region" description="Low complexity" evidence="1">
    <location>
        <begin position="14"/>
        <end position="26"/>
    </location>
</feature>
<dbReference type="AlphaFoldDB" id="A0A6G1IJQ0"/>
<evidence type="ECO:0000313" key="4">
    <source>
        <dbReference type="Proteomes" id="UP000799291"/>
    </source>
</evidence>
<evidence type="ECO:0000256" key="2">
    <source>
        <dbReference type="SAM" id="Phobius"/>
    </source>
</evidence>
<feature type="compositionally biased region" description="Low complexity" evidence="1">
    <location>
        <begin position="35"/>
        <end position="48"/>
    </location>
</feature>
<gene>
    <name evidence="3" type="ORF">K458DRAFT_395238</name>
</gene>
<keyword evidence="2" id="KW-1133">Transmembrane helix</keyword>
<dbReference type="EMBL" id="MU005614">
    <property type="protein sequence ID" value="KAF2678171.1"/>
    <property type="molecule type" value="Genomic_DNA"/>
</dbReference>
<evidence type="ECO:0000256" key="1">
    <source>
        <dbReference type="SAM" id="MobiDB-lite"/>
    </source>
</evidence>
<feature type="transmembrane region" description="Helical" evidence="2">
    <location>
        <begin position="575"/>
        <end position="592"/>
    </location>
</feature>